<keyword evidence="6 8" id="KW-1133">Transmembrane helix</keyword>
<feature type="transmembrane region" description="Helical" evidence="8">
    <location>
        <begin position="155"/>
        <end position="177"/>
    </location>
</feature>
<evidence type="ECO:0000256" key="6">
    <source>
        <dbReference type="ARBA" id="ARBA00022989"/>
    </source>
</evidence>
<feature type="transmembrane region" description="Helical" evidence="8">
    <location>
        <begin position="94"/>
        <end position="114"/>
    </location>
</feature>
<accession>A0A0R1NAE6</accession>
<dbReference type="PATRIC" id="fig|1423792.3.peg.1975"/>
<comment type="caution">
    <text evidence="10">The sequence shown here is derived from an EMBL/GenBank/DDBJ whole genome shotgun (WGS) entry which is preliminary data.</text>
</comment>
<feature type="transmembrane region" description="Helical" evidence="8">
    <location>
        <begin position="26"/>
        <end position="50"/>
    </location>
</feature>
<keyword evidence="11" id="KW-1185">Reference proteome</keyword>
<feature type="transmembrane region" description="Helical" evidence="8">
    <location>
        <begin position="197"/>
        <end position="219"/>
    </location>
</feature>
<evidence type="ECO:0000256" key="4">
    <source>
        <dbReference type="ARBA" id="ARBA00022475"/>
    </source>
</evidence>
<evidence type="ECO:0000256" key="2">
    <source>
        <dbReference type="ARBA" id="ARBA00007069"/>
    </source>
</evidence>
<dbReference type="Gene3D" id="1.10.3720.10">
    <property type="entry name" value="MetI-like"/>
    <property type="match status" value="1"/>
</dbReference>
<feature type="domain" description="ABC transmembrane type-1" evidence="9">
    <location>
        <begin position="22"/>
        <end position="216"/>
    </location>
</feature>
<organism evidence="10 11">
    <name type="scientific">Schleiferilactobacillus perolens DSM 12744</name>
    <dbReference type="NCBI Taxonomy" id="1423792"/>
    <lineage>
        <taxon>Bacteria</taxon>
        <taxon>Bacillati</taxon>
        <taxon>Bacillota</taxon>
        <taxon>Bacilli</taxon>
        <taxon>Lactobacillales</taxon>
        <taxon>Lactobacillaceae</taxon>
        <taxon>Schleiferilactobacillus</taxon>
    </lineage>
</organism>
<comment type="similarity">
    <text evidence="2">Belongs to the binding-protein-dependent transport system permease family. CysTW subfamily.</text>
</comment>
<evidence type="ECO:0000256" key="5">
    <source>
        <dbReference type="ARBA" id="ARBA00022692"/>
    </source>
</evidence>
<protein>
    <submittedName>
        <fullName evidence="10">D-methionine transport system permease protein MetI</fullName>
    </submittedName>
</protein>
<dbReference type="CDD" id="cd06261">
    <property type="entry name" value="TM_PBP2"/>
    <property type="match status" value="1"/>
</dbReference>
<reference evidence="10 11" key="1">
    <citation type="journal article" date="2015" name="Genome Announc.">
        <title>Expanding the biotechnology potential of lactobacilli through comparative genomics of 213 strains and associated genera.</title>
        <authorList>
            <person name="Sun Z."/>
            <person name="Harris H.M."/>
            <person name="McCann A."/>
            <person name="Guo C."/>
            <person name="Argimon S."/>
            <person name="Zhang W."/>
            <person name="Yang X."/>
            <person name="Jeffery I.B."/>
            <person name="Cooney J.C."/>
            <person name="Kagawa T.F."/>
            <person name="Liu W."/>
            <person name="Song Y."/>
            <person name="Salvetti E."/>
            <person name="Wrobel A."/>
            <person name="Rasinkangas P."/>
            <person name="Parkhill J."/>
            <person name="Rea M.C."/>
            <person name="O'Sullivan O."/>
            <person name="Ritari J."/>
            <person name="Douillard F.P."/>
            <person name="Paul Ross R."/>
            <person name="Yang R."/>
            <person name="Briner A.E."/>
            <person name="Felis G.E."/>
            <person name="de Vos W.M."/>
            <person name="Barrangou R."/>
            <person name="Klaenhammer T.R."/>
            <person name="Caufield P.W."/>
            <person name="Cui Y."/>
            <person name="Zhang H."/>
            <person name="O'Toole P.W."/>
        </authorList>
    </citation>
    <scope>NUCLEOTIDE SEQUENCE [LARGE SCALE GENOMIC DNA]</scope>
    <source>
        <strain evidence="10 11">DSM 12744</strain>
    </source>
</reference>
<dbReference type="PROSITE" id="PS50928">
    <property type="entry name" value="ABC_TM1"/>
    <property type="match status" value="1"/>
</dbReference>
<keyword evidence="4" id="KW-1003">Cell membrane</keyword>
<dbReference type="OrthoDB" id="9793490at2"/>
<feature type="transmembrane region" description="Helical" evidence="8">
    <location>
        <begin position="71"/>
        <end position="88"/>
    </location>
</feature>
<dbReference type="GO" id="GO:0005886">
    <property type="term" value="C:plasma membrane"/>
    <property type="evidence" value="ECO:0007669"/>
    <property type="project" value="UniProtKB-SubCell"/>
</dbReference>
<dbReference type="AlphaFoldDB" id="A0A0R1NAE6"/>
<keyword evidence="3 8" id="KW-0813">Transport</keyword>
<dbReference type="PANTHER" id="PTHR30450:SF1">
    <property type="entry name" value="D-METHIONINE TRANSPORT SYSTEM PERMEASE PROTEIN METI-RELATED"/>
    <property type="match status" value="1"/>
</dbReference>
<gene>
    <name evidence="10" type="ORF">FD09_GL001948</name>
</gene>
<sequence>MSFINQLMPNVSLIWPQVWQATLETLYMTVVSAIIAGFLGLIVGICLVVFDESGIVPHPATYSILDKLVNIFRSIPFVILLAVIYPVTKALVGTGIGNTAAIVPLVVGTIPFYARQVQNALVQVDRGIIEAAQAMGASNWDIILRVYLREGLPDLIRVSVLTLISLIGLTAMAGAVGAGGLGNLAISLGYQRFQNDVVWVAMIIILIMVFIVQAVGDWLTRLTTHN</sequence>
<dbReference type="GO" id="GO:0048473">
    <property type="term" value="P:D-methionine transmembrane transport"/>
    <property type="evidence" value="ECO:0007669"/>
    <property type="project" value="TreeGrafter"/>
</dbReference>
<name>A0A0R1NAE6_9LACO</name>
<dbReference type="RefSeq" id="WP_057818899.1">
    <property type="nucleotide sequence ID" value="NZ_AZEC01000003.1"/>
</dbReference>
<dbReference type="STRING" id="1423792.FD09_GL001948"/>
<dbReference type="EMBL" id="AZEC01000003">
    <property type="protein sequence ID" value="KRL13915.1"/>
    <property type="molecule type" value="Genomic_DNA"/>
</dbReference>
<dbReference type="InterPro" id="IPR035906">
    <property type="entry name" value="MetI-like_sf"/>
</dbReference>
<dbReference type="SUPFAM" id="SSF161098">
    <property type="entry name" value="MetI-like"/>
    <property type="match status" value="1"/>
</dbReference>
<comment type="subcellular location">
    <subcellularLocation>
        <location evidence="1 8">Cell membrane</location>
        <topology evidence="1 8">Multi-pass membrane protein</topology>
    </subcellularLocation>
</comment>
<keyword evidence="7 8" id="KW-0472">Membrane</keyword>
<evidence type="ECO:0000256" key="3">
    <source>
        <dbReference type="ARBA" id="ARBA00022448"/>
    </source>
</evidence>
<dbReference type="FunFam" id="1.10.3720.10:FF:000002">
    <property type="entry name" value="D-methionine ABC transporter permease MetI"/>
    <property type="match status" value="1"/>
</dbReference>
<evidence type="ECO:0000259" key="9">
    <source>
        <dbReference type="PROSITE" id="PS50928"/>
    </source>
</evidence>
<dbReference type="Proteomes" id="UP000051330">
    <property type="component" value="Unassembled WGS sequence"/>
</dbReference>
<dbReference type="InterPro" id="IPR000515">
    <property type="entry name" value="MetI-like"/>
</dbReference>
<evidence type="ECO:0000256" key="1">
    <source>
        <dbReference type="ARBA" id="ARBA00004651"/>
    </source>
</evidence>
<keyword evidence="5 8" id="KW-0812">Transmembrane</keyword>
<dbReference type="InterPro" id="IPR051322">
    <property type="entry name" value="AA_ABC_Transporter_Permease"/>
</dbReference>
<evidence type="ECO:0000313" key="11">
    <source>
        <dbReference type="Proteomes" id="UP000051330"/>
    </source>
</evidence>
<dbReference type="PANTHER" id="PTHR30450">
    <property type="entry name" value="ABC TRANSPORTER PERMEASE"/>
    <property type="match status" value="1"/>
</dbReference>
<dbReference type="Pfam" id="PF00528">
    <property type="entry name" value="BPD_transp_1"/>
    <property type="match status" value="1"/>
</dbReference>
<evidence type="ECO:0000256" key="7">
    <source>
        <dbReference type="ARBA" id="ARBA00023136"/>
    </source>
</evidence>
<evidence type="ECO:0000256" key="8">
    <source>
        <dbReference type="RuleBase" id="RU363032"/>
    </source>
</evidence>
<evidence type="ECO:0000313" key="10">
    <source>
        <dbReference type="EMBL" id="KRL13915.1"/>
    </source>
</evidence>
<proteinExistence type="inferred from homology"/>